<protein>
    <recommendedName>
        <fullName evidence="2">PH domain-containing protein</fullName>
    </recommendedName>
</protein>
<sequence length="198" mass="22719">MHISDDSIVRSGWASVRDDEQVGETWRRKWLLLCSQVLSIHNDEFSAEHSIVKLGEVARVERVHGKERFCFELECGNGNGWRRMCVWVKSDEEMGGWMDGLTSQCLLARSMERDRVSESSKRGWEFAPVIKGPSGRQQQQQPPRPPIPPPSDPLSSFDFLQGAEGFGDFDPSIFRDDLDFERDFAAWFNPDEVQLDLK</sequence>
<organism evidence="3 4">
    <name type="scientific">Rickenella mellea</name>
    <dbReference type="NCBI Taxonomy" id="50990"/>
    <lineage>
        <taxon>Eukaryota</taxon>
        <taxon>Fungi</taxon>
        <taxon>Dikarya</taxon>
        <taxon>Basidiomycota</taxon>
        <taxon>Agaricomycotina</taxon>
        <taxon>Agaricomycetes</taxon>
        <taxon>Hymenochaetales</taxon>
        <taxon>Rickenellaceae</taxon>
        <taxon>Rickenella</taxon>
    </lineage>
</organism>
<proteinExistence type="predicted"/>
<gene>
    <name evidence="3" type="ORF">BD410DRAFT_825384</name>
</gene>
<dbReference type="SUPFAM" id="SSF50729">
    <property type="entry name" value="PH domain-like"/>
    <property type="match status" value="1"/>
</dbReference>
<reference evidence="3 4" key="1">
    <citation type="submission" date="2018-06" db="EMBL/GenBank/DDBJ databases">
        <title>A transcriptomic atlas of mushroom development highlights an independent origin of complex multicellularity.</title>
        <authorList>
            <consortium name="DOE Joint Genome Institute"/>
            <person name="Krizsan K."/>
            <person name="Almasi E."/>
            <person name="Merenyi Z."/>
            <person name="Sahu N."/>
            <person name="Viragh M."/>
            <person name="Koszo T."/>
            <person name="Mondo S."/>
            <person name="Kiss B."/>
            <person name="Balint B."/>
            <person name="Kues U."/>
            <person name="Barry K."/>
            <person name="Hegedus J.C."/>
            <person name="Henrissat B."/>
            <person name="Johnson J."/>
            <person name="Lipzen A."/>
            <person name="Ohm R."/>
            <person name="Nagy I."/>
            <person name="Pangilinan J."/>
            <person name="Yan J."/>
            <person name="Xiong Y."/>
            <person name="Grigoriev I.V."/>
            <person name="Hibbett D.S."/>
            <person name="Nagy L.G."/>
        </authorList>
    </citation>
    <scope>NUCLEOTIDE SEQUENCE [LARGE SCALE GENOMIC DNA]</scope>
    <source>
        <strain evidence="3 4">SZMC22713</strain>
    </source>
</reference>
<dbReference type="Proteomes" id="UP000294933">
    <property type="component" value="Unassembled WGS sequence"/>
</dbReference>
<evidence type="ECO:0000313" key="4">
    <source>
        <dbReference type="Proteomes" id="UP000294933"/>
    </source>
</evidence>
<dbReference type="VEuPathDB" id="FungiDB:BD410DRAFT_825384"/>
<dbReference type="Pfam" id="PF00169">
    <property type="entry name" value="PH"/>
    <property type="match status" value="1"/>
</dbReference>
<dbReference type="InterPro" id="IPR001849">
    <property type="entry name" value="PH_domain"/>
</dbReference>
<dbReference type="STRING" id="50990.A0A4Y7QIJ9"/>
<feature type="domain" description="PH" evidence="2">
    <location>
        <begin position="7"/>
        <end position="106"/>
    </location>
</feature>
<dbReference type="PROSITE" id="PS50003">
    <property type="entry name" value="PH_DOMAIN"/>
    <property type="match status" value="1"/>
</dbReference>
<dbReference type="Gene3D" id="2.30.29.30">
    <property type="entry name" value="Pleckstrin-homology domain (PH domain)/Phosphotyrosine-binding domain (PTB)"/>
    <property type="match status" value="1"/>
</dbReference>
<evidence type="ECO:0000259" key="2">
    <source>
        <dbReference type="PROSITE" id="PS50003"/>
    </source>
</evidence>
<name>A0A4Y7QIJ9_9AGAM</name>
<dbReference type="EMBL" id="ML170160">
    <property type="protein sequence ID" value="TDL26932.1"/>
    <property type="molecule type" value="Genomic_DNA"/>
</dbReference>
<dbReference type="SMART" id="SM00233">
    <property type="entry name" value="PH"/>
    <property type="match status" value="1"/>
</dbReference>
<accession>A0A4Y7QIJ9</accession>
<dbReference type="OrthoDB" id="5600002at2759"/>
<dbReference type="AlphaFoldDB" id="A0A4Y7QIJ9"/>
<evidence type="ECO:0000256" key="1">
    <source>
        <dbReference type="SAM" id="MobiDB-lite"/>
    </source>
</evidence>
<dbReference type="InterPro" id="IPR011993">
    <property type="entry name" value="PH-like_dom_sf"/>
</dbReference>
<feature type="region of interest" description="Disordered" evidence="1">
    <location>
        <begin position="128"/>
        <end position="164"/>
    </location>
</feature>
<feature type="compositionally biased region" description="Low complexity" evidence="1">
    <location>
        <begin position="132"/>
        <end position="141"/>
    </location>
</feature>
<keyword evidence="4" id="KW-1185">Reference proteome</keyword>
<feature type="compositionally biased region" description="Pro residues" evidence="1">
    <location>
        <begin position="142"/>
        <end position="152"/>
    </location>
</feature>
<evidence type="ECO:0000313" key="3">
    <source>
        <dbReference type="EMBL" id="TDL26932.1"/>
    </source>
</evidence>